<name>A0A8X8CDU8_POPTO</name>
<comment type="caution">
    <text evidence="1">The sequence shown here is derived from an EMBL/GenBank/DDBJ whole genome shotgun (WGS) entry which is preliminary data.</text>
</comment>
<dbReference type="EMBL" id="JAAWWB010000026">
    <property type="protein sequence ID" value="KAG6750785.1"/>
    <property type="molecule type" value="Genomic_DNA"/>
</dbReference>
<gene>
    <name evidence="1" type="ORF">POTOM_045297</name>
</gene>
<dbReference type="AlphaFoldDB" id="A0A8X8CDU8"/>
<proteinExistence type="predicted"/>
<evidence type="ECO:0000313" key="2">
    <source>
        <dbReference type="Proteomes" id="UP000886885"/>
    </source>
</evidence>
<reference evidence="1" key="1">
    <citation type="journal article" date="2020" name="bioRxiv">
        <title>Hybrid origin of Populus tomentosa Carr. identified through genome sequencing and phylogenomic analysis.</title>
        <authorList>
            <person name="An X."/>
            <person name="Gao K."/>
            <person name="Chen Z."/>
            <person name="Li J."/>
            <person name="Yang X."/>
            <person name="Yang X."/>
            <person name="Zhou J."/>
            <person name="Guo T."/>
            <person name="Zhao T."/>
            <person name="Huang S."/>
            <person name="Miao D."/>
            <person name="Khan W.U."/>
            <person name="Rao P."/>
            <person name="Ye M."/>
            <person name="Lei B."/>
            <person name="Liao W."/>
            <person name="Wang J."/>
            <person name="Ji L."/>
            <person name="Li Y."/>
            <person name="Guo B."/>
            <person name="Mustafa N.S."/>
            <person name="Li S."/>
            <person name="Yun Q."/>
            <person name="Keller S.R."/>
            <person name="Mao J."/>
            <person name="Zhang R."/>
            <person name="Strauss S.H."/>
        </authorList>
    </citation>
    <scope>NUCLEOTIDE SEQUENCE</scope>
    <source>
        <strain evidence="1">GM15</strain>
        <tissue evidence="1">Leaf</tissue>
    </source>
</reference>
<organism evidence="1 2">
    <name type="scientific">Populus tomentosa</name>
    <name type="common">Chinese white poplar</name>
    <dbReference type="NCBI Taxonomy" id="118781"/>
    <lineage>
        <taxon>Eukaryota</taxon>
        <taxon>Viridiplantae</taxon>
        <taxon>Streptophyta</taxon>
        <taxon>Embryophyta</taxon>
        <taxon>Tracheophyta</taxon>
        <taxon>Spermatophyta</taxon>
        <taxon>Magnoliopsida</taxon>
        <taxon>eudicotyledons</taxon>
        <taxon>Gunneridae</taxon>
        <taxon>Pentapetalae</taxon>
        <taxon>rosids</taxon>
        <taxon>fabids</taxon>
        <taxon>Malpighiales</taxon>
        <taxon>Salicaceae</taxon>
        <taxon>Saliceae</taxon>
        <taxon>Populus</taxon>
    </lineage>
</organism>
<protein>
    <submittedName>
        <fullName evidence="1">Uncharacterized protein</fullName>
    </submittedName>
</protein>
<sequence length="85" mass="9757">MEPPSMLPWLLAAPPLRKECERFGFRSILRFPIPAMKTACGLWIYNVDVEYVGNQLSQGGREYMVLKNCEELRTTVGCIYAILME</sequence>
<accession>A0A8X8CDU8</accession>
<dbReference type="Proteomes" id="UP000886885">
    <property type="component" value="Chromosome 13D"/>
</dbReference>
<evidence type="ECO:0000313" key="1">
    <source>
        <dbReference type="EMBL" id="KAG6750785.1"/>
    </source>
</evidence>
<keyword evidence="2" id="KW-1185">Reference proteome</keyword>